<feature type="transmembrane region" description="Helical" evidence="7">
    <location>
        <begin position="87"/>
        <end position="110"/>
    </location>
</feature>
<keyword evidence="7" id="KW-0812">Transmembrane</keyword>
<keyword evidence="10" id="KW-1185">Reference proteome</keyword>
<dbReference type="SUPFAM" id="SSF51395">
    <property type="entry name" value="FMN-linked oxidoreductases"/>
    <property type="match status" value="1"/>
</dbReference>
<dbReference type="GO" id="GO:0003959">
    <property type="term" value="F:NADPH dehydrogenase activity"/>
    <property type="evidence" value="ECO:0007669"/>
    <property type="project" value="InterPro"/>
</dbReference>
<dbReference type="Gene3D" id="3.20.20.70">
    <property type="entry name" value="Aldolase class I"/>
    <property type="match status" value="1"/>
</dbReference>
<feature type="domain" description="NADH:flavin oxidoreductase/NADH oxidase N-terminal" evidence="8">
    <location>
        <begin position="343"/>
        <end position="506"/>
    </location>
</feature>
<feature type="compositionally biased region" description="Basic and acidic residues" evidence="6">
    <location>
        <begin position="311"/>
        <end position="323"/>
    </location>
</feature>
<keyword evidence="4" id="KW-0521">NADP</keyword>
<dbReference type="PANTHER" id="PTHR43303:SF4">
    <property type="entry name" value="NADPH DEHYDROGENASE C23G7.10C-RELATED"/>
    <property type="match status" value="1"/>
</dbReference>
<evidence type="ECO:0000256" key="1">
    <source>
        <dbReference type="ARBA" id="ARBA00001917"/>
    </source>
</evidence>
<feature type="compositionally biased region" description="Low complexity" evidence="6">
    <location>
        <begin position="19"/>
        <end position="35"/>
    </location>
</feature>
<dbReference type="OrthoDB" id="3358294at2759"/>
<dbReference type="GO" id="GO:0010181">
    <property type="term" value="F:FMN binding"/>
    <property type="evidence" value="ECO:0007669"/>
    <property type="project" value="InterPro"/>
</dbReference>
<feature type="transmembrane region" description="Helical" evidence="7">
    <location>
        <begin position="164"/>
        <end position="182"/>
    </location>
</feature>
<organism evidence="9 10">
    <name type="scientific">Pleurotus eryngii</name>
    <name type="common">Boletus of the steppes</name>
    <dbReference type="NCBI Taxonomy" id="5323"/>
    <lineage>
        <taxon>Eukaryota</taxon>
        <taxon>Fungi</taxon>
        <taxon>Dikarya</taxon>
        <taxon>Basidiomycota</taxon>
        <taxon>Agaricomycotina</taxon>
        <taxon>Agaricomycetes</taxon>
        <taxon>Agaricomycetidae</taxon>
        <taxon>Agaricales</taxon>
        <taxon>Pleurotineae</taxon>
        <taxon>Pleurotaceae</taxon>
        <taxon>Pleurotus</taxon>
    </lineage>
</organism>
<reference evidence="9" key="1">
    <citation type="submission" date="2020-11" db="EMBL/GenBank/DDBJ databases">
        <authorList>
            <consortium name="DOE Joint Genome Institute"/>
            <person name="Ahrendt S."/>
            <person name="Riley R."/>
            <person name="Andreopoulos W."/>
            <person name="Labutti K."/>
            <person name="Pangilinan J."/>
            <person name="Ruiz-Duenas F.J."/>
            <person name="Barrasa J.M."/>
            <person name="Sanchez-Garcia M."/>
            <person name="Camarero S."/>
            <person name="Miyauchi S."/>
            <person name="Serrano A."/>
            <person name="Linde D."/>
            <person name="Babiker R."/>
            <person name="Drula E."/>
            <person name="Ayuso-Fernandez I."/>
            <person name="Pacheco R."/>
            <person name="Padilla G."/>
            <person name="Ferreira P."/>
            <person name="Barriuso J."/>
            <person name="Kellner H."/>
            <person name="Castanera R."/>
            <person name="Alfaro M."/>
            <person name="Ramirez L."/>
            <person name="Pisabarro A.G."/>
            <person name="Kuo A."/>
            <person name="Tritt A."/>
            <person name="Lipzen A."/>
            <person name="He G."/>
            <person name="Yan M."/>
            <person name="Ng V."/>
            <person name="Cullen D."/>
            <person name="Martin F."/>
            <person name="Rosso M.-N."/>
            <person name="Henrissat B."/>
            <person name="Hibbett D."/>
            <person name="Martinez A.T."/>
            <person name="Grigoriev I.V."/>
        </authorList>
    </citation>
    <scope>NUCLEOTIDE SEQUENCE</scope>
    <source>
        <strain evidence="9">ATCC 90797</strain>
    </source>
</reference>
<dbReference type="Pfam" id="PF00724">
    <property type="entry name" value="Oxidored_FMN"/>
    <property type="match status" value="1"/>
</dbReference>
<sequence>MFITSPIFTQPQASGSVALPLPATTRTSPSTTTSPVDDFFGGTRGSRHDRRFSVSSNKEDDLPSYSDVEALAPPSYSQRGHKEPVTLAMYLFKFGFLFPPFWILGALILVSELRSPYAEDASLSSSSNGADAEHLSWLPDKTPAERAAIVQQIRNAEVKWAKRCLAALGFLCALGLAAGLALGRMDSKILILGQLDDDTPEYPPPRLLTLTILTLPLATHEPYRLPVPIPHQVERQSSRERKRKRRTKLQKAVAKIRRDQILSKFAAFDGARLFLPLDLDEDLELELEDEVLDFEDEVDARDNDDDAEDAREDKHEGGDDAKRTCDTSSAMDWLGGKAGRLADSGLWSDDQIAPLAEIVQFAHSQNQKIGIQLGHAGRKASTNSPLLDGQIASVVNGGWPDRVVSASTVAYSSSYPQPNTMTKEGIKDLIRAFVEAAKRTLKAGFDVIDIHGAHGYLIHTFLSPVSNHRTDEYGGSFENRTRLALEVVDTVRAVIPPSMPLFFRLARILAEHSVDLLDVSSGGRHFQKNPGTVWAFAEELGVDINLAHQTSWPSHAQDFHPAPRTSWSFERKLKWTVFEARDLLKKPHRIEAAECACHGFAVRKNIVTRHDKAFADSTAQKQTQTLPRRRT</sequence>
<keyword evidence="3" id="KW-0288">FMN</keyword>
<proteinExistence type="predicted"/>
<evidence type="ECO:0000256" key="7">
    <source>
        <dbReference type="SAM" id="Phobius"/>
    </source>
</evidence>
<evidence type="ECO:0000256" key="2">
    <source>
        <dbReference type="ARBA" id="ARBA00022630"/>
    </source>
</evidence>
<keyword evidence="5" id="KW-0560">Oxidoreductase</keyword>
<evidence type="ECO:0000313" key="9">
    <source>
        <dbReference type="EMBL" id="KAF9496407.1"/>
    </source>
</evidence>
<feature type="region of interest" description="Disordered" evidence="6">
    <location>
        <begin position="295"/>
        <end position="323"/>
    </location>
</feature>
<dbReference type="InterPro" id="IPR044152">
    <property type="entry name" value="YqjM-like"/>
</dbReference>
<evidence type="ECO:0000256" key="3">
    <source>
        <dbReference type="ARBA" id="ARBA00022643"/>
    </source>
</evidence>
<keyword evidence="7" id="KW-0472">Membrane</keyword>
<evidence type="ECO:0000256" key="5">
    <source>
        <dbReference type="ARBA" id="ARBA00023002"/>
    </source>
</evidence>
<feature type="compositionally biased region" description="Acidic residues" evidence="6">
    <location>
        <begin position="295"/>
        <end position="310"/>
    </location>
</feature>
<dbReference type="GO" id="GO:0050661">
    <property type="term" value="F:NADP binding"/>
    <property type="evidence" value="ECO:0007669"/>
    <property type="project" value="InterPro"/>
</dbReference>
<comment type="cofactor">
    <cofactor evidence="1">
        <name>FMN</name>
        <dbReference type="ChEBI" id="CHEBI:58210"/>
    </cofactor>
</comment>
<keyword evidence="2" id="KW-0285">Flavoprotein</keyword>
<accession>A0A9P5ZXR0</accession>
<dbReference type="AlphaFoldDB" id="A0A9P5ZXR0"/>
<evidence type="ECO:0000256" key="4">
    <source>
        <dbReference type="ARBA" id="ARBA00022857"/>
    </source>
</evidence>
<dbReference type="PANTHER" id="PTHR43303">
    <property type="entry name" value="NADPH DEHYDROGENASE C23G7.10C-RELATED"/>
    <property type="match status" value="1"/>
</dbReference>
<keyword evidence="7" id="KW-1133">Transmembrane helix</keyword>
<dbReference type="InterPro" id="IPR013785">
    <property type="entry name" value="Aldolase_TIM"/>
</dbReference>
<evidence type="ECO:0000259" key="8">
    <source>
        <dbReference type="Pfam" id="PF00724"/>
    </source>
</evidence>
<dbReference type="Proteomes" id="UP000807025">
    <property type="component" value="Unassembled WGS sequence"/>
</dbReference>
<evidence type="ECO:0000313" key="10">
    <source>
        <dbReference type="Proteomes" id="UP000807025"/>
    </source>
</evidence>
<evidence type="ECO:0000256" key="6">
    <source>
        <dbReference type="SAM" id="MobiDB-lite"/>
    </source>
</evidence>
<dbReference type="InterPro" id="IPR001155">
    <property type="entry name" value="OxRdtase_FMN_N"/>
</dbReference>
<feature type="region of interest" description="Disordered" evidence="6">
    <location>
        <begin position="19"/>
        <end position="66"/>
    </location>
</feature>
<dbReference type="EMBL" id="MU154552">
    <property type="protein sequence ID" value="KAF9496407.1"/>
    <property type="molecule type" value="Genomic_DNA"/>
</dbReference>
<comment type="caution">
    <text evidence="9">The sequence shown here is derived from an EMBL/GenBank/DDBJ whole genome shotgun (WGS) entry which is preliminary data.</text>
</comment>
<protein>
    <submittedName>
        <fullName evidence="9">FMN-linked oxidoreductase</fullName>
    </submittedName>
</protein>
<name>A0A9P5ZXR0_PLEER</name>
<gene>
    <name evidence="9" type="ORF">BDN71DRAFT_1430190</name>
</gene>